<evidence type="ECO:0000313" key="2">
    <source>
        <dbReference type="EMBL" id="EKC23641.1"/>
    </source>
</evidence>
<feature type="compositionally biased region" description="Acidic residues" evidence="1">
    <location>
        <begin position="27"/>
        <end position="45"/>
    </location>
</feature>
<reference evidence="2" key="1">
    <citation type="journal article" date="2012" name="Nature">
        <title>The oyster genome reveals stress adaptation and complexity of shell formation.</title>
        <authorList>
            <person name="Zhang G."/>
            <person name="Fang X."/>
            <person name="Guo X."/>
            <person name="Li L."/>
            <person name="Luo R."/>
            <person name="Xu F."/>
            <person name="Yang P."/>
            <person name="Zhang L."/>
            <person name="Wang X."/>
            <person name="Qi H."/>
            <person name="Xiong Z."/>
            <person name="Que H."/>
            <person name="Xie Y."/>
            <person name="Holland P.W."/>
            <person name="Paps J."/>
            <person name="Zhu Y."/>
            <person name="Wu F."/>
            <person name="Chen Y."/>
            <person name="Wang J."/>
            <person name="Peng C."/>
            <person name="Meng J."/>
            <person name="Yang L."/>
            <person name="Liu J."/>
            <person name="Wen B."/>
            <person name="Zhang N."/>
            <person name="Huang Z."/>
            <person name="Zhu Q."/>
            <person name="Feng Y."/>
            <person name="Mount A."/>
            <person name="Hedgecock D."/>
            <person name="Xu Z."/>
            <person name="Liu Y."/>
            <person name="Domazet-Loso T."/>
            <person name="Du Y."/>
            <person name="Sun X."/>
            <person name="Zhang S."/>
            <person name="Liu B."/>
            <person name="Cheng P."/>
            <person name="Jiang X."/>
            <person name="Li J."/>
            <person name="Fan D."/>
            <person name="Wang W."/>
            <person name="Fu W."/>
            <person name="Wang T."/>
            <person name="Wang B."/>
            <person name="Zhang J."/>
            <person name="Peng Z."/>
            <person name="Li Y."/>
            <person name="Li N."/>
            <person name="Wang J."/>
            <person name="Chen M."/>
            <person name="He Y."/>
            <person name="Tan F."/>
            <person name="Song X."/>
            <person name="Zheng Q."/>
            <person name="Huang R."/>
            <person name="Yang H."/>
            <person name="Du X."/>
            <person name="Chen L."/>
            <person name="Yang M."/>
            <person name="Gaffney P.M."/>
            <person name="Wang S."/>
            <person name="Luo L."/>
            <person name="She Z."/>
            <person name="Ming Y."/>
            <person name="Huang W."/>
            <person name="Zhang S."/>
            <person name="Huang B."/>
            <person name="Zhang Y."/>
            <person name="Qu T."/>
            <person name="Ni P."/>
            <person name="Miao G."/>
            <person name="Wang J."/>
            <person name="Wang Q."/>
            <person name="Steinberg C.E."/>
            <person name="Wang H."/>
            <person name="Li N."/>
            <person name="Qian L."/>
            <person name="Zhang G."/>
            <person name="Li Y."/>
            <person name="Yang H."/>
            <person name="Liu X."/>
            <person name="Wang J."/>
            <person name="Yin Y."/>
            <person name="Wang J."/>
        </authorList>
    </citation>
    <scope>NUCLEOTIDE SEQUENCE [LARGE SCALE GENOMIC DNA]</scope>
    <source>
        <strain evidence="2">05x7-T-G4-1.051#20</strain>
    </source>
</reference>
<accession>K1QQ97</accession>
<feature type="compositionally biased region" description="Acidic residues" evidence="1">
    <location>
        <begin position="8"/>
        <end position="17"/>
    </location>
</feature>
<dbReference type="EMBL" id="JH819121">
    <property type="protein sequence ID" value="EKC23641.1"/>
    <property type="molecule type" value="Genomic_DNA"/>
</dbReference>
<proteinExistence type="predicted"/>
<feature type="region of interest" description="Disordered" evidence="1">
    <location>
        <begin position="1"/>
        <end position="69"/>
    </location>
</feature>
<evidence type="ECO:0008006" key="3">
    <source>
        <dbReference type="Google" id="ProtNLM"/>
    </source>
</evidence>
<dbReference type="HOGENOM" id="CLU_147595_0_0_1"/>
<protein>
    <recommendedName>
        <fullName evidence="3">PiggyBac transposable element-derived protein domain-containing protein</fullName>
    </recommendedName>
</protein>
<dbReference type="AlphaFoldDB" id="K1QQ97"/>
<gene>
    <name evidence="2" type="ORF">CGI_10009022</name>
</gene>
<organism evidence="2">
    <name type="scientific">Magallana gigas</name>
    <name type="common">Pacific oyster</name>
    <name type="synonym">Crassostrea gigas</name>
    <dbReference type="NCBI Taxonomy" id="29159"/>
    <lineage>
        <taxon>Eukaryota</taxon>
        <taxon>Metazoa</taxon>
        <taxon>Spiralia</taxon>
        <taxon>Lophotrochozoa</taxon>
        <taxon>Mollusca</taxon>
        <taxon>Bivalvia</taxon>
        <taxon>Autobranchia</taxon>
        <taxon>Pteriomorphia</taxon>
        <taxon>Ostreida</taxon>
        <taxon>Ostreoidea</taxon>
        <taxon>Ostreidae</taxon>
        <taxon>Magallana</taxon>
    </lineage>
</organism>
<name>K1QQ97_MAGGI</name>
<sequence>MASRDGESDSDSSDDDLYSSSAGSDINIDDSLDSFSSDTDEDDDPNSQSSLETFSSQISDSEGPGFWSSELHPVSVAPFSEETGPSHDLTPNDNILSYFFLMVSEVFFERVSNETNRYHPCECVRNVFFIVAKYVINPEVLE</sequence>
<dbReference type="InParanoid" id="K1QQ97"/>
<evidence type="ECO:0000256" key="1">
    <source>
        <dbReference type="SAM" id="MobiDB-lite"/>
    </source>
</evidence>
<feature type="compositionally biased region" description="Polar residues" evidence="1">
    <location>
        <begin position="50"/>
        <end position="60"/>
    </location>
</feature>